<dbReference type="Gene3D" id="6.20.240.20">
    <property type="match status" value="1"/>
</dbReference>
<evidence type="ECO:0000313" key="17">
    <source>
        <dbReference type="EMBL" id="TRZ15014.1"/>
    </source>
</evidence>
<dbReference type="GO" id="GO:0000146">
    <property type="term" value="F:microfilament motor activity"/>
    <property type="evidence" value="ECO:0007669"/>
    <property type="project" value="TreeGrafter"/>
</dbReference>
<dbReference type="GO" id="GO:0007015">
    <property type="term" value="P:actin filament organization"/>
    <property type="evidence" value="ECO:0007669"/>
    <property type="project" value="TreeGrafter"/>
</dbReference>
<dbReference type="SMART" id="SM01132">
    <property type="entry name" value="DIL"/>
    <property type="match status" value="1"/>
</dbReference>
<evidence type="ECO:0000256" key="13">
    <source>
        <dbReference type="SAM" id="MobiDB-lite"/>
    </source>
</evidence>
<evidence type="ECO:0000259" key="15">
    <source>
        <dbReference type="PROSITE" id="PS51456"/>
    </source>
</evidence>
<dbReference type="Gene3D" id="1.10.10.820">
    <property type="match status" value="1"/>
</dbReference>
<feature type="coiled-coil region" evidence="12">
    <location>
        <begin position="1397"/>
        <end position="1569"/>
    </location>
</feature>
<dbReference type="InterPro" id="IPR058662">
    <property type="entry name" value="Myo5a/b_dom"/>
</dbReference>
<name>A0A8K1GAF8_9PASS</name>
<dbReference type="GO" id="GO:0005737">
    <property type="term" value="C:cytoplasm"/>
    <property type="evidence" value="ECO:0007669"/>
    <property type="project" value="TreeGrafter"/>
</dbReference>
<evidence type="ECO:0000256" key="2">
    <source>
        <dbReference type="ARBA" id="ARBA00022553"/>
    </source>
</evidence>
<evidence type="ECO:0000259" key="14">
    <source>
        <dbReference type="PROSITE" id="PS51126"/>
    </source>
</evidence>
<dbReference type="GO" id="GO:0016020">
    <property type="term" value="C:membrane"/>
    <property type="evidence" value="ECO:0007669"/>
    <property type="project" value="TreeGrafter"/>
</dbReference>
<organism evidence="17 18">
    <name type="scientific">Zosterops borbonicus</name>
    <dbReference type="NCBI Taxonomy" id="364589"/>
    <lineage>
        <taxon>Eukaryota</taxon>
        <taxon>Metazoa</taxon>
        <taxon>Chordata</taxon>
        <taxon>Craniata</taxon>
        <taxon>Vertebrata</taxon>
        <taxon>Euteleostomi</taxon>
        <taxon>Archelosauria</taxon>
        <taxon>Archosauria</taxon>
        <taxon>Dinosauria</taxon>
        <taxon>Saurischia</taxon>
        <taxon>Theropoda</taxon>
        <taxon>Coelurosauria</taxon>
        <taxon>Aves</taxon>
        <taxon>Neognathae</taxon>
        <taxon>Neoaves</taxon>
        <taxon>Telluraves</taxon>
        <taxon>Australaves</taxon>
        <taxon>Passeriformes</taxon>
        <taxon>Sylvioidea</taxon>
        <taxon>Zosteropidae</taxon>
        <taxon>Zosterops</taxon>
    </lineage>
</organism>
<keyword evidence="3" id="KW-0677">Repeat</keyword>
<dbReference type="SMART" id="SM00015">
    <property type="entry name" value="IQ"/>
    <property type="match status" value="6"/>
</dbReference>
<dbReference type="Proteomes" id="UP000796761">
    <property type="component" value="Unassembled WGS sequence"/>
</dbReference>
<dbReference type="FunFam" id="1.20.58.530:FF:000002">
    <property type="entry name" value="Class V myosin"/>
    <property type="match status" value="1"/>
</dbReference>
<dbReference type="GO" id="GO:0005516">
    <property type="term" value="F:calmodulin binding"/>
    <property type="evidence" value="ECO:0007669"/>
    <property type="project" value="UniProtKB-KW"/>
</dbReference>
<feature type="coiled-coil region" evidence="12">
    <location>
        <begin position="254"/>
        <end position="331"/>
    </location>
</feature>
<evidence type="ECO:0000256" key="5">
    <source>
        <dbReference type="ARBA" id="ARBA00022840"/>
    </source>
</evidence>
<dbReference type="Pfam" id="PF01843">
    <property type="entry name" value="DIL"/>
    <property type="match status" value="1"/>
</dbReference>
<evidence type="ECO:0000256" key="3">
    <source>
        <dbReference type="ARBA" id="ARBA00022737"/>
    </source>
</evidence>
<dbReference type="Pfam" id="PF25966">
    <property type="entry name" value="Myo5a"/>
    <property type="match status" value="1"/>
</dbReference>
<evidence type="ECO:0000256" key="7">
    <source>
        <dbReference type="ARBA" id="ARBA00023054"/>
    </source>
</evidence>
<evidence type="ECO:0000313" key="18">
    <source>
        <dbReference type="Proteomes" id="UP000796761"/>
    </source>
</evidence>
<feature type="coiled-coil region" evidence="12">
    <location>
        <begin position="355"/>
        <end position="382"/>
    </location>
</feature>
<dbReference type="Gene3D" id="1.20.5.190">
    <property type="match status" value="3"/>
</dbReference>
<keyword evidence="2" id="KW-0597">Phosphoprotein</keyword>
<dbReference type="GO" id="GO:0051015">
    <property type="term" value="F:actin filament binding"/>
    <property type="evidence" value="ECO:0007669"/>
    <property type="project" value="TreeGrafter"/>
</dbReference>
<sequence>MAARPKPRPQPRPQPPHCYHIQRRREFTGSAPYELALLAKPPKRDIVEERILAERRWEEGQHEQEAALREFSRICNVRDWHKGGEDKWMHRAAERKVRATLQQYLQEIDVRRQRLRDFLEAEENRHFAEVKALDEEEAQNREVKMKEKAKLLRDKREQERLQVVAEKRDQQFRNQCEEYRIHCKKRNEKELGDCQLAQQTLKEVLKKEERMQEQKLEEICEKELLAKDQEEELRAQELAARIQEMVDVREAQVAVHTAQRKEEKEQTIKEAERLEKEMHELREENEELERKRQHQKKECREILLKAVQDKKKHLEAEKKLQLAEEKKLLEKDFEDSDRDYEEIIKKKKALLQEQLTYLDHLAEQLRREKEQEKEDEKVFQEERDRAWAERVEKMKQERETRFQLLRDVMHTRQSQMEEKLKKKAERKIEMDKEKKAMAEAIREFEREEEEERIRKAQKAKEYRDQLMSQIAYQQRLQKAEEEERKKEHESNMEAERSFKKRRLKGKLMALYDYLEGGYREHTRVWIPDPDEVWRSAEIIKDYKEGDKSLQLKLEDETLYEYPVDLQGNELPFLRNPDILVGQNDLTALSYLHEPAVLHNLKVRFLESNHIYTYCGIVLVAINPYEQLPIYEQDVIYAYSGQNMGDMDPHIFAVAEEAYKQMARDEKNQSIIVSGESGAGKTVSAKYAMRFFATVGGSASETNIEAKVLASSPIMEAIGNAKTTRNDNSSRFGKYIQIGFDKRYHIIGANMRTYLLEKSRVVFQAEDERNYHIFYQLCASSSLPEFKDLGLTCAEDFFYTSQGGDTSIDGVDDADDFEKTRHAFTLLGVKESHQMTIFRIIAAILHLGNLEIQGERDGEVCNVSSEDEHLSNFCSLLGVEQGQMQHWLCHRKLVTTAETYVKSMSLSQVVNARNALAKHIYAQLFNWIVQHINKALHTTVKQHSFIGVLDIYGFETFEVNSFEQFCINYANEKLQQQFNSHVFKLEQEEYMKEGIPWTLIDFYDNQPCIDLIEAKLGILDLLDEECKVPKGTDQNWAQKLYDRHAASQHFQKPRMSNTSFIVLHFADKVEYQSEGFLEKNRDTVYEEQINILKASKVKSATQGSCPAFKAANKEHRKTVGHQFRNSLQLLMETLNATTPHYVRCIKPNDEKLPFKFDPKRAVQQLRACGVLETIRISAAGFPSRWSYPDFFNRYRVLMNKRDLSKNDKKQICQTLLKDLIKDPDKFQFGRTKIFFRAGQVAYLEKLRADKFRAATIMIQKTVRGWLQRARYRRLRQATLTLQRHVRGHLARRWHLRRTRAAIILQRQYRMLRMRRAFLRVRNAALTIQAFARGMFVRRIYHQMLAEHKATILQRYARGWLARARFRRARAAAVVLQSHWRRIRARRQLLALRIEARSAQHLKKLNIGMENKVVQLQRKVDEQNKENKLLNEQLSMLTSAHSSEVEKLKKELQQFQQSRRGDGNQLLSLQEELERLRMELERAHGEREVMEDSHGKERDLLRKVEENALLKQEKEELNSRILCQSEDEFARNTVEENIQMKKELEEERSRYQNLVKDYASLEQRYDNLRDEITIIKTPGHRRNPSNQSSLESDSNNPSICTSEIGDTEDVIQQVEEIGMEKAAMDMTLFLKLQKRVRELELERKKLQAQLEKKEQESKKSQRQELESENKKLKNELNELRKAIADHATQNNSSNDVQDSYNLLLNQLKSANEELEVRKEEVLILRSQIMKAAQQKETGKNMTEDWGYLNEDGELGLAYQGLKQVARLLEAQLQDQRREHEEEMEALRNQMDLMQEELENQQQAFLQTLQLSPEVQVELGLQQEITRLTNENLDLKELLEKLEKNEKKLKKQLKIYMKKEPSGQQENSLTSERRPHERNMQVAVQRKEKDFQGMLEYYKEDEPLLIRNLITDLKPQAVSATVPCLPAYILYMCIRHADYINDDQKVHSLLTSSINGVKKVLKKHQDDFEMTSFWLANTCRLLHCLKQYSGEEVFMTQNTAKQNEHCLKNFDLTEYRQVLGQLSIQIYQQLINIAGGILQPMTVSAVLENESIQGLSGVKPMGYRKYSSNSAEGDSSYSLDEMIRQLNTFHSIMCDQGLDPEIIQQVFKQLFYMINAIALNNLLLRKDVCSWSTGMQLRFNISQLEEWLRGKNLQQSGAAQTLEPLIQAAQLLQLKKKTSEDAEAICSLCTSLTTQQIVKILNLYTPVNEFEERVTVAFIRNIQKQLQERNDPPQLLLDFKHTFPVLFPFNPSAITMDSIHLPASLNLDFLNKV</sequence>
<reference evidence="17" key="1">
    <citation type="submission" date="2019-04" db="EMBL/GenBank/DDBJ databases">
        <title>Genome assembly of Zosterops borbonicus 15179.</title>
        <authorList>
            <person name="Leroy T."/>
            <person name="Anselmetti Y."/>
            <person name="Tilak M.-K."/>
            <person name="Nabholz B."/>
        </authorList>
    </citation>
    <scope>NUCLEOTIDE SEQUENCE</scope>
    <source>
        <strain evidence="17">HGM_15179</strain>
        <tissue evidence="17">Muscle</tissue>
    </source>
</reference>
<dbReference type="InterPro" id="IPR004009">
    <property type="entry name" value="SH3_Myosin"/>
</dbReference>
<dbReference type="CDD" id="cd01380">
    <property type="entry name" value="MYSc_Myo5"/>
    <property type="match status" value="1"/>
</dbReference>
<dbReference type="EMBL" id="SWJQ01000390">
    <property type="protein sequence ID" value="TRZ15014.1"/>
    <property type="molecule type" value="Genomic_DNA"/>
</dbReference>
<dbReference type="PROSITE" id="PS51456">
    <property type="entry name" value="MYOSIN_MOTOR"/>
    <property type="match status" value="1"/>
</dbReference>
<feature type="region of interest" description="Disordered" evidence="13">
    <location>
        <begin position="477"/>
        <end position="496"/>
    </location>
</feature>
<dbReference type="CDD" id="cd15477">
    <property type="entry name" value="Myo5b_CBD"/>
    <property type="match status" value="1"/>
</dbReference>
<keyword evidence="18" id="KW-1185">Reference proteome</keyword>
<dbReference type="PROSITE" id="PS51126">
    <property type="entry name" value="DILUTE"/>
    <property type="match status" value="1"/>
</dbReference>
<comment type="caution">
    <text evidence="17">The sequence shown here is derived from an EMBL/GenBank/DDBJ whole genome shotgun (WGS) entry which is preliminary data.</text>
</comment>
<comment type="similarity">
    <text evidence="1 11">Belongs to the TRAFAC class myosin-kinesin ATPase superfamily. Myosin family.</text>
</comment>
<dbReference type="GO" id="GO:0016459">
    <property type="term" value="C:myosin complex"/>
    <property type="evidence" value="ECO:0007669"/>
    <property type="project" value="UniProtKB-KW"/>
</dbReference>
<keyword evidence="6" id="KW-0112">Calmodulin-binding</keyword>
<dbReference type="PROSITE" id="PS50096">
    <property type="entry name" value="IQ"/>
    <property type="match status" value="5"/>
</dbReference>
<feature type="domain" description="Dilute" evidence="14">
    <location>
        <begin position="1948"/>
        <end position="2225"/>
    </location>
</feature>
<dbReference type="Gene3D" id="1.20.58.530">
    <property type="match status" value="1"/>
</dbReference>
<dbReference type="InterPro" id="IPR002710">
    <property type="entry name" value="Dilute_dom"/>
</dbReference>
<dbReference type="InterPro" id="IPR037990">
    <property type="entry name" value="Myo5b_CBD"/>
</dbReference>
<dbReference type="InterPro" id="IPR000048">
    <property type="entry name" value="IQ_motif_EF-hand-BS"/>
</dbReference>
<dbReference type="Gene3D" id="3.40.850.10">
    <property type="entry name" value="Kinesin motor domain"/>
    <property type="match status" value="1"/>
</dbReference>
<feature type="region of interest" description="Disordered" evidence="13">
    <location>
        <begin position="1647"/>
        <end position="1666"/>
    </location>
</feature>
<feature type="compositionally biased region" description="Basic and acidic residues" evidence="13">
    <location>
        <begin position="1868"/>
        <end position="1878"/>
    </location>
</feature>
<accession>A0A8K1GAF8</accession>
<evidence type="ECO:0000259" key="16">
    <source>
        <dbReference type="PROSITE" id="PS51844"/>
    </source>
</evidence>
<feature type="compositionally biased region" description="Polar residues" evidence="13">
    <location>
        <begin position="1582"/>
        <end position="1599"/>
    </location>
</feature>
<evidence type="ECO:0008006" key="19">
    <source>
        <dbReference type="Google" id="ProtNLM"/>
    </source>
</evidence>
<dbReference type="InterPro" id="IPR001609">
    <property type="entry name" value="Myosin_head_motor_dom-like"/>
</dbReference>
<dbReference type="Pfam" id="PF00612">
    <property type="entry name" value="IQ"/>
    <property type="match status" value="6"/>
</dbReference>
<dbReference type="FunFam" id="1.10.10.820:FF:000001">
    <property type="entry name" value="Myosin heavy chain"/>
    <property type="match status" value="1"/>
</dbReference>
<dbReference type="PANTHER" id="PTHR13140">
    <property type="entry name" value="MYOSIN"/>
    <property type="match status" value="1"/>
</dbReference>
<feature type="domain" description="Myosin N-terminal SH3-like" evidence="16">
    <location>
        <begin position="519"/>
        <end position="571"/>
    </location>
</feature>
<dbReference type="SUPFAM" id="SSF52540">
    <property type="entry name" value="P-loop containing nucleoside triphosphate hydrolases"/>
    <property type="match status" value="2"/>
</dbReference>
<dbReference type="OrthoDB" id="6108017at2759"/>
<evidence type="ECO:0000256" key="1">
    <source>
        <dbReference type="ARBA" id="ARBA00008314"/>
    </source>
</evidence>
<gene>
    <name evidence="17" type="ORF">HGM15179_012094</name>
</gene>
<feature type="binding site" evidence="11">
    <location>
        <begin position="674"/>
        <end position="681"/>
    </location>
    <ligand>
        <name>ATP</name>
        <dbReference type="ChEBI" id="CHEBI:30616"/>
    </ligand>
</feature>
<proteinExistence type="inferred from homology"/>
<dbReference type="Gene3D" id="1.20.120.720">
    <property type="entry name" value="Myosin VI head, motor domain, U50 subdomain"/>
    <property type="match status" value="1"/>
</dbReference>
<feature type="region of interest" description="Disordered" evidence="13">
    <location>
        <begin position="1574"/>
        <end position="1600"/>
    </location>
</feature>
<dbReference type="PROSITE" id="PS51844">
    <property type="entry name" value="SH3_LIKE"/>
    <property type="match status" value="1"/>
</dbReference>
<keyword evidence="8 11" id="KW-0518">Myosin</keyword>
<evidence type="ECO:0000256" key="4">
    <source>
        <dbReference type="ARBA" id="ARBA00022741"/>
    </source>
</evidence>
<dbReference type="InterPro" id="IPR027417">
    <property type="entry name" value="P-loop_NTPase"/>
</dbReference>
<keyword evidence="10 11" id="KW-0009">Actin-binding</keyword>
<feature type="domain" description="Myosin motor" evidence="15">
    <location>
        <begin position="580"/>
        <end position="1247"/>
    </location>
</feature>
<protein>
    <recommendedName>
        <fullName evidence="19">Unconventional myosin-Vb</fullName>
    </recommendedName>
</protein>
<feature type="region of interest" description="Disordered" evidence="13">
    <location>
        <begin position="1857"/>
        <end position="1878"/>
    </location>
</feature>
<dbReference type="PRINTS" id="PR00193">
    <property type="entry name" value="MYOSINHEAVY"/>
</dbReference>
<evidence type="ECO:0000256" key="11">
    <source>
        <dbReference type="PROSITE-ProRule" id="PRU00782"/>
    </source>
</evidence>
<keyword evidence="9 11" id="KW-0505">Motor protein</keyword>
<dbReference type="SMART" id="SM00242">
    <property type="entry name" value="MYSc"/>
    <property type="match status" value="1"/>
</dbReference>
<dbReference type="FunFam" id="1.20.120.720:FF:000016">
    <property type="entry name" value="Myosin VB"/>
    <property type="match status" value="1"/>
</dbReference>
<evidence type="ECO:0000256" key="12">
    <source>
        <dbReference type="SAM" id="Coils"/>
    </source>
</evidence>
<feature type="region of interest" description="Actin-binding" evidence="11">
    <location>
        <begin position="1126"/>
        <end position="1148"/>
    </location>
</feature>
<evidence type="ECO:0000256" key="6">
    <source>
        <dbReference type="ARBA" id="ARBA00022860"/>
    </source>
</evidence>
<evidence type="ECO:0000256" key="9">
    <source>
        <dbReference type="ARBA" id="ARBA00023175"/>
    </source>
</evidence>
<dbReference type="InterPro" id="IPR036103">
    <property type="entry name" value="MYSc_Myo5"/>
</dbReference>
<dbReference type="Pfam" id="PF00063">
    <property type="entry name" value="Myosin_head"/>
    <property type="match status" value="1"/>
</dbReference>
<keyword evidence="5 11" id="KW-0067">ATP-binding</keyword>
<keyword evidence="4 11" id="KW-0547">Nucleotide-binding</keyword>
<dbReference type="InterPro" id="IPR036961">
    <property type="entry name" value="Kinesin_motor_dom_sf"/>
</dbReference>
<dbReference type="GO" id="GO:0005524">
    <property type="term" value="F:ATP binding"/>
    <property type="evidence" value="ECO:0007669"/>
    <property type="project" value="UniProtKB-UniRule"/>
</dbReference>
<feature type="coiled-coil region" evidence="12">
    <location>
        <begin position="1756"/>
        <end position="1856"/>
    </location>
</feature>
<dbReference type="PANTHER" id="PTHR13140:SF356">
    <property type="entry name" value="UNCONVENTIONAL MYOSIN-VB"/>
    <property type="match status" value="1"/>
</dbReference>
<keyword evidence="7 12" id="KW-0175">Coiled coil</keyword>
<feature type="coiled-coil region" evidence="12">
    <location>
        <begin position="116"/>
        <end position="155"/>
    </location>
</feature>
<evidence type="ECO:0000256" key="8">
    <source>
        <dbReference type="ARBA" id="ARBA00023123"/>
    </source>
</evidence>
<evidence type="ECO:0000256" key="10">
    <source>
        <dbReference type="ARBA" id="ARBA00023203"/>
    </source>
</evidence>
<feature type="coiled-coil region" evidence="12">
    <location>
        <begin position="194"/>
        <end position="222"/>
    </location>
</feature>